<dbReference type="SUPFAM" id="SSF53697">
    <property type="entry name" value="SIS domain"/>
    <property type="match status" value="1"/>
</dbReference>
<dbReference type="PANTHER" id="PTHR42745">
    <property type="match status" value="1"/>
</dbReference>
<dbReference type="EC" id="5.3.1.13" evidence="2"/>
<dbReference type="InterPro" id="IPR046348">
    <property type="entry name" value="SIS_dom_sf"/>
</dbReference>
<proteinExistence type="predicted"/>
<dbReference type="InterPro" id="IPR001347">
    <property type="entry name" value="SIS_dom"/>
</dbReference>
<reference evidence="2 3" key="1">
    <citation type="submission" date="2019-04" db="EMBL/GenBank/DDBJ databases">
        <title>Lactobacillus gasseri 7171 assembly.</title>
        <authorList>
            <person name="Joris B.R."/>
            <person name="Giguere D."/>
        </authorList>
    </citation>
    <scope>NUCLEOTIDE SEQUENCE [LARGE SCALE GENOMIC DNA]</scope>
    <source>
        <strain evidence="2 3">7171</strain>
    </source>
</reference>
<dbReference type="InterPro" id="IPR050986">
    <property type="entry name" value="GutQ/KpsF_isomerases"/>
</dbReference>
<comment type="caution">
    <text evidence="2">The sequence shown here is derived from an EMBL/GenBank/DDBJ whole genome shotgun (WGS) entry which is preliminary data.</text>
</comment>
<dbReference type="Gene3D" id="3.40.50.10490">
    <property type="entry name" value="Glucose-6-phosphate isomerase like protein, domain 1"/>
    <property type="match status" value="1"/>
</dbReference>
<dbReference type="PROSITE" id="PS51464">
    <property type="entry name" value="SIS"/>
    <property type="match status" value="1"/>
</dbReference>
<dbReference type="PANTHER" id="PTHR42745:SF1">
    <property type="entry name" value="ARABINOSE 5-PHOSPHATE ISOMERASE KDSD"/>
    <property type="match status" value="1"/>
</dbReference>
<keyword evidence="3" id="KW-1185">Reference proteome</keyword>
<evidence type="ECO:0000313" key="2">
    <source>
        <dbReference type="EMBL" id="TQW14921.1"/>
    </source>
</evidence>
<dbReference type="EMBL" id="SRMD01000088">
    <property type="protein sequence ID" value="TQW14921.1"/>
    <property type="molecule type" value="Genomic_DNA"/>
</dbReference>
<protein>
    <submittedName>
        <fullName evidence="2">Arabinose 5-phosphate isomerase KpsF</fullName>
        <ecNumber evidence="2">5.3.1.13</ecNumber>
    </submittedName>
</protein>
<organism evidence="2 3">
    <name type="scientific">Lactobacillus gasseri</name>
    <dbReference type="NCBI Taxonomy" id="1596"/>
    <lineage>
        <taxon>Bacteria</taxon>
        <taxon>Bacillati</taxon>
        <taxon>Bacillota</taxon>
        <taxon>Bacilli</taxon>
        <taxon>Lactobacillales</taxon>
        <taxon>Lactobacillaceae</taxon>
        <taxon>Lactobacillus</taxon>
    </lineage>
</organism>
<evidence type="ECO:0000313" key="3">
    <source>
        <dbReference type="Proteomes" id="UP000316012"/>
    </source>
</evidence>
<evidence type="ECO:0000259" key="1">
    <source>
        <dbReference type="PROSITE" id="PS51464"/>
    </source>
</evidence>
<accession>A0ABY3BFT2</accession>
<dbReference type="Proteomes" id="UP000316012">
    <property type="component" value="Unassembled WGS sequence"/>
</dbReference>
<dbReference type="GO" id="GO:0019146">
    <property type="term" value="F:arabinose-5-phosphate isomerase activity"/>
    <property type="evidence" value="ECO:0007669"/>
    <property type="project" value="UniProtKB-EC"/>
</dbReference>
<gene>
    <name evidence="2" type="primary">kpsF</name>
    <name evidence="2" type="ORF">FIPPAONL_01331</name>
</gene>
<keyword evidence="2" id="KW-0413">Isomerase</keyword>
<feature type="domain" description="SIS" evidence="1">
    <location>
        <begin position="32"/>
        <end position="175"/>
    </location>
</feature>
<dbReference type="RefSeq" id="WP_003651966.1">
    <property type="nucleotide sequence ID" value="NZ_JASOUT010000006.1"/>
</dbReference>
<name>A0ABY3BFT2_LACGS</name>
<dbReference type="Pfam" id="PF01380">
    <property type="entry name" value="SIS"/>
    <property type="match status" value="1"/>
</dbReference>
<sequence>MTKSDFMTLFDEEGQEISKLANSLATKEIETLVDKIASCKGNILLTGCGTSAMDAKKATHTLNVVGIRGFYLNPSDAVHGSLGVISYKDIVIFISKGGSTKELTDFVSNIQKKKAYIILITENPKSVLGRSADLVVKVKVDHEIDEFNMLATTSSLAVISLFDVVACILMKKENFTKKTFLLNHPSGNVGNRLRKEVS</sequence>